<dbReference type="InterPro" id="IPR025392">
    <property type="entry name" value="DUF4124"/>
</dbReference>
<organism evidence="4 5">
    <name type="scientific">Corticibacter populi</name>
    <dbReference type="NCBI Taxonomy" id="1550736"/>
    <lineage>
        <taxon>Bacteria</taxon>
        <taxon>Pseudomonadati</taxon>
        <taxon>Pseudomonadota</taxon>
        <taxon>Betaproteobacteria</taxon>
        <taxon>Burkholderiales</taxon>
        <taxon>Comamonadaceae</taxon>
        <taxon>Corticibacter</taxon>
    </lineage>
</organism>
<evidence type="ECO:0000259" key="3">
    <source>
        <dbReference type="Pfam" id="PF13511"/>
    </source>
</evidence>
<accession>A0A3M6QYD0</accession>
<feature type="domain" description="DUF4124" evidence="3">
    <location>
        <begin position="37"/>
        <end position="86"/>
    </location>
</feature>
<feature type="compositionally biased region" description="Pro residues" evidence="2">
    <location>
        <begin position="227"/>
        <end position="250"/>
    </location>
</feature>
<dbReference type="Proteomes" id="UP000278006">
    <property type="component" value="Unassembled WGS sequence"/>
</dbReference>
<dbReference type="Pfam" id="PF13511">
    <property type="entry name" value="DUF4124"/>
    <property type="match status" value="1"/>
</dbReference>
<feature type="region of interest" description="Disordered" evidence="2">
    <location>
        <begin position="215"/>
        <end position="280"/>
    </location>
</feature>
<proteinExistence type="predicted"/>
<reference evidence="4 5" key="1">
    <citation type="submission" date="2018-10" db="EMBL/GenBank/DDBJ databases">
        <title>Draft genome of Cortibacter populi DSM10536.</title>
        <authorList>
            <person name="Bernier A.-M."/>
            <person name="Bernard K."/>
        </authorList>
    </citation>
    <scope>NUCLEOTIDE SEQUENCE [LARGE SCALE GENOMIC DNA]</scope>
    <source>
        <strain evidence="4 5">DSM 105136</strain>
    </source>
</reference>
<name>A0A3M6QYD0_9BURK</name>
<dbReference type="OrthoDB" id="8796902at2"/>
<dbReference type="AlphaFoldDB" id="A0A3M6QYD0"/>
<protein>
    <submittedName>
        <fullName evidence="4">DUF4124 domain-containing protein</fullName>
    </submittedName>
</protein>
<keyword evidence="5" id="KW-1185">Reference proteome</keyword>
<feature type="region of interest" description="Disordered" evidence="2">
    <location>
        <begin position="1"/>
        <end position="20"/>
    </location>
</feature>
<feature type="coiled-coil region" evidence="1">
    <location>
        <begin position="95"/>
        <end position="129"/>
    </location>
</feature>
<comment type="caution">
    <text evidence="4">The sequence shown here is derived from an EMBL/GenBank/DDBJ whole genome shotgun (WGS) entry which is preliminary data.</text>
</comment>
<evidence type="ECO:0000313" key="5">
    <source>
        <dbReference type="Proteomes" id="UP000278006"/>
    </source>
</evidence>
<evidence type="ECO:0000256" key="2">
    <source>
        <dbReference type="SAM" id="MobiDB-lite"/>
    </source>
</evidence>
<evidence type="ECO:0000256" key="1">
    <source>
        <dbReference type="SAM" id="Coils"/>
    </source>
</evidence>
<sequence>MSMADLIQPHRPALASAAPRRSGRHAVMQVCVVMAALLLGAGSGAAQAQVNRCIDAAGQVQYTDAACPKGARAAQIEAPRTAEQIEADRLRAEEARQRNAERQQLREREMQLEIERLEAERRLQAERAAAQAIAAPRTGGHANSAACRDAHAALEAATLDHGRYSSEERARLLAAQDQVDRACLDPASYAAIQRNRAAQQVSPIIVVPRRPPYPGNHGWPGSGGWYAPPPPRPQPPGGQRPPAPPRPPQTNAPVIFPNIKPPVPVQAPGAGPQDDLLPRR</sequence>
<gene>
    <name evidence="4" type="ORF">D8I35_02510</name>
</gene>
<dbReference type="EMBL" id="RDQO01000001">
    <property type="protein sequence ID" value="RMX08017.1"/>
    <property type="molecule type" value="Genomic_DNA"/>
</dbReference>
<keyword evidence="1" id="KW-0175">Coiled coil</keyword>
<feature type="compositionally biased region" description="Low complexity" evidence="2">
    <location>
        <begin position="11"/>
        <end position="20"/>
    </location>
</feature>
<evidence type="ECO:0000313" key="4">
    <source>
        <dbReference type="EMBL" id="RMX08017.1"/>
    </source>
</evidence>